<protein>
    <recommendedName>
        <fullName evidence="1">Transposase IS4-like domain-containing protein</fullName>
    </recommendedName>
</protein>
<dbReference type="EMBL" id="CP034562">
    <property type="protein sequence ID" value="AZQ60743.1"/>
    <property type="molecule type" value="Genomic_DNA"/>
</dbReference>
<dbReference type="InterPro" id="IPR002559">
    <property type="entry name" value="Transposase_11"/>
</dbReference>
<dbReference type="OrthoDB" id="634338at2"/>
<evidence type="ECO:0000313" key="3">
    <source>
        <dbReference type="Proteomes" id="UP000267268"/>
    </source>
</evidence>
<reference evidence="2 3" key="1">
    <citation type="submission" date="2018-12" db="EMBL/GenBank/DDBJ databases">
        <title>Flammeovirga pectinis sp. nov., isolated from the gut of the Korean scallop, Patinopecten yessoensis.</title>
        <authorList>
            <person name="Bae J.-W."/>
            <person name="Jeong Y.-S."/>
            <person name="Kang W."/>
        </authorList>
    </citation>
    <scope>NUCLEOTIDE SEQUENCE [LARGE SCALE GENOMIC DNA]</scope>
    <source>
        <strain evidence="2 3">L12M1</strain>
    </source>
</reference>
<dbReference type="GO" id="GO:0004803">
    <property type="term" value="F:transposase activity"/>
    <property type="evidence" value="ECO:0007669"/>
    <property type="project" value="InterPro"/>
</dbReference>
<dbReference type="Proteomes" id="UP000267268">
    <property type="component" value="Chromosome 1"/>
</dbReference>
<dbReference type="InterPro" id="IPR012337">
    <property type="entry name" value="RNaseH-like_sf"/>
</dbReference>
<dbReference type="SUPFAM" id="SSF53098">
    <property type="entry name" value="Ribonuclease H-like"/>
    <property type="match status" value="1"/>
</dbReference>
<accession>A0A3Q9FMN5</accession>
<proteinExistence type="predicted"/>
<organism evidence="2 3">
    <name type="scientific">Flammeovirga pectinis</name>
    <dbReference type="NCBI Taxonomy" id="2494373"/>
    <lineage>
        <taxon>Bacteria</taxon>
        <taxon>Pseudomonadati</taxon>
        <taxon>Bacteroidota</taxon>
        <taxon>Cytophagia</taxon>
        <taxon>Cytophagales</taxon>
        <taxon>Flammeovirgaceae</taxon>
        <taxon>Flammeovirga</taxon>
    </lineage>
</organism>
<evidence type="ECO:0000313" key="2">
    <source>
        <dbReference type="EMBL" id="AZQ60743.1"/>
    </source>
</evidence>
<sequence>MRSIETLLLQIFKKMSEINKWQRSFLIDHFTTLLSFMGKNNYMNLARYSKYNEGSIRSWSQRTFDYLTFNILLIESLFKESRIIALDPSYISKSGKATPGVSYFWSGCAGAQKWGLEITGLASVGLESKTAMHLSAHQSIPDGKGFNLLSHCANLVVNNKEKYLKISDTVVVDGYFSKYTFVNPVTESGFKVVSKFAKNIYLRYKYTGKPTGKKGRPKTFDGRVKFQKLNMNHFQLVTAEENMKIYEAIVHSRSLKRWVKCVVVITVLDTGKERREILFSTDLTMEAEEVIESYRLRFQIEFLYRDAKQFVGLNYGQSRSEIKIHNHVNMSLTAVSIAKAIHYFNTDVMEKKTFSLSSIKTQYFNKMYLGKIITCFGINAETNINSEHITQLENFGCIAA</sequence>
<gene>
    <name evidence="2" type="ORF">EI427_00515</name>
</gene>
<dbReference type="KEGG" id="fll:EI427_00515"/>
<evidence type="ECO:0000259" key="1">
    <source>
        <dbReference type="Pfam" id="PF01609"/>
    </source>
</evidence>
<dbReference type="GO" id="GO:0006313">
    <property type="term" value="P:DNA transposition"/>
    <property type="evidence" value="ECO:0007669"/>
    <property type="project" value="InterPro"/>
</dbReference>
<feature type="domain" description="Transposase IS4-like" evidence="1">
    <location>
        <begin position="167"/>
        <end position="334"/>
    </location>
</feature>
<dbReference type="Pfam" id="PF01609">
    <property type="entry name" value="DDE_Tnp_1"/>
    <property type="match status" value="1"/>
</dbReference>
<dbReference type="AlphaFoldDB" id="A0A3Q9FMN5"/>
<name>A0A3Q9FMN5_9BACT</name>
<dbReference type="GO" id="GO:0003677">
    <property type="term" value="F:DNA binding"/>
    <property type="evidence" value="ECO:0007669"/>
    <property type="project" value="InterPro"/>
</dbReference>
<keyword evidence="3" id="KW-1185">Reference proteome</keyword>